<dbReference type="SMART" id="SM00420">
    <property type="entry name" value="HTH_DEOR"/>
    <property type="match status" value="1"/>
</dbReference>
<reference evidence="5 6" key="1">
    <citation type="submission" date="2020-08" db="EMBL/GenBank/DDBJ databases">
        <title>Genome public.</title>
        <authorList>
            <person name="Liu C."/>
            <person name="Sun Q."/>
        </authorList>
    </citation>
    <scope>NUCLEOTIDE SEQUENCE [LARGE SCALE GENOMIC DNA]</scope>
    <source>
        <strain evidence="5 6">NSJ-36</strain>
    </source>
</reference>
<proteinExistence type="predicted"/>
<dbReference type="PANTHER" id="PTHR30363:SF56">
    <property type="entry name" value="TRANSCRIPTIONAL REGULATOR, DEOR FAMILY"/>
    <property type="match status" value="1"/>
</dbReference>
<dbReference type="InterPro" id="IPR037171">
    <property type="entry name" value="NagB/RpiA_transferase-like"/>
</dbReference>
<dbReference type="Proteomes" id="UP000647235">
    <property type="component" value="Unassembled WGS sequence"/>
</dbReference>
<dbReference type="PROSITE" id="PS00894">
    <property type="entry name" value="HTH_DEOR_1"/>
    <property type="match status" value="1"/>
</dbReference>
<comment type="caution">
    <text evidence="5">The sequence shown here is derived from an EMBL/GenBank/DDBJ whole genome shotgun (WGS) entry which is preliminary data.</text>
</comment>
<keyword evidence="1" id="KW-0805">Transcription regulation</keyword>
<feature type="domain" description="HTH deoR-type" evidence="4">
    <location>
        <begin position="3"/>
        <end position="58"/>
    </location>
</feature>
<keyword evidence="6" id="KW-1185">Reference proteome</keyword>
<dbReference type="SMART" id="SM01134">
    <property type="entry name" value="DeoRC"/>
    <property type="match status" value="1"/>
</dbReference>
<evidence type="ECO:0000256" key="2">
    <source>
        <dbReference type="ARBA" id="ARBA00023125"/>
    </source>
</evidence>
<dbReference type="Pfam" id="PF08220">
    <property type="entry name" value="HTH_DeoR"/>
    <property type="match status" value="1"/>
</dbReference>
<dbReference type="InterPro" id="IPR036390">
    <property type="entry name" value="WH_DNA-bd_sf"/>
</dbReference>
<dbReference type="RefSeq" id="WP_021861262.1">
    <property type="nucleotide sequence ID" value="NZ_JACOOY010000007.1"/>
</dbReference>
<gene>
    <name evidence="5" type="ORF">H8S07_07275</name>
</gene>
<dbReference type="PRINTS" id="PR00037">
    <property type="entry name" value="HTHLACR"/>
</dbReference>
<dbReference type="EMBL" id="JACOOY010000007">
    <property type="protein sequence ID" value="MBC5665079.1"/>
    <property type="molecule type" value="Genomic_DNA"/>
</dbReference>
<evidence type="ECO:0000256" key="1">
    <source>
        <dbReference type="ARBA" id="ARBA00023015"/>
    </source>
</evidence>
<dbReference type="Gene3D" id="1.10.10.10">
    <property type="entry name" value="Winged helix-like DNA-binding domain superfamily/Winged helix DNA-binding domain"/>
    <property type="match status" value="1"/>
</dbReference>
<accession>A0ABR7EUP4</accession>
<protein>
    <submittedName>
        <fullName evidence="5">DeoR/GlpR transcriptional regulator</fullName>
    </submittedName>
</protein>
<organism evidence="5 6">
    <name type="scientific">Dorea hominis</name>
    <dbReference type="NCBI Taxonomy" id="2763040"/>
    <lineage>
        <taxon>Bacteria</taxon>
        <taxon>Bacillati</taxon>
        <taxon>Bacillota</taxon>
        <taxon>Clostridia</taxon>
        <taxon>Lachnospirales</taxon>
        <taxon>Lachnospiraceae</taxon>
        <taxon>Dorea</taxon>
    </lineage>
</organism>
<dbReference type="InterPro" id="IPR036388">
    <property type="entry name" value="WH-like_DNA-bd_sf"/>
</dbReference>
<keyword evidence="2" id="KW-0238">DNA-binding</keyword>
<evidence type="ECO:0000313" key="5">
    <source>
        <dbReference type="EMBL" id="MBC5665079.1"/>
    </source>
</evidence>
<name>A0ABR7EUP4_9FIRM</name>
<dbReference type="Pfam" id="PF00455">
    <property type="entry name" value="DeoRC"/>
    <property type="match status" value="1"/>
</dbReference>
<evidence type="ECO:0000259" key="4">
    <source>
        <dbReference type="PROSITE" id="PS51000"/>
    </source>
</evidence>
<dbReference type="InterPro" id="IPR050313">
    <property type="entry name" value="Carb_Metab_HTH_regulators"/>
</dbReference>
<dbReference type="InterPro" id="IPR018356">
    <property type="entry name" value="Tscrpt_reg_HTH_DeoR_CS"/>
</dbReference>
<evidence type="ECO:0000256" key="3">
    <source>
        <dbReference type="ARBA" id="ARBA00023163"/>
    </source>
</evidence>
<dbReference type="PANTHER" id="PTHR30363">
    <property type="entry name" value="HTH-TYPE TRANSCRIPTIONAL REGULATOR SRLR-RELATED"/>
    <property type="match status" value="1"/>
</dbReference>
<dbReference type="Gene3D" id="3.40.50.1360">
    <property type="match status" value="1"/>
</dbReference>
<dbReference type="PROSITE" id="PS51000">
    <property type="entry name" value="HTH_DEOR_2"/>
    <property type="match status" value="1"/>
</dbReference>
<keyword evidence="3" id="KW-0804">Transcription</keyword>
<dbReference type="SUPFAM" id="SSF100950">
    <property type="entry name" value="NagB/RpiA/CoA transferase-like"/>
    <property type="match status" value="1"/>
</dbReference>
<dbReference type="InterPro" id="IPR001034">
    <property type="entry name" value="DeoR_HTH"/>
</dbReference>
<dbReference type="SUPFAM" id="SSF46785">
    <property type="entry name" value="Winged helix' DNA-binding domain"/>
    <property type="match status" value="1"/>
</dbReference>
<evidence type="ECO:0000313" key="6">
    <source>
        <dbReference type="Proteomes" id="UP000647235"/>
    </source>
</evidence>
<sequence length="249" mass="27423">MLAEERYSEILRVVNEEHAVTVQELTELLDTSESTIRRDLTTLHKRGELVKVHGGATAVESGYTTKDAALSVRRDLNREVKQKIGKYAATLVQADDFVYLDAGSSVDIMIDYLTQADAVYVTNSIGHAQKLLQKGFRVILIGGELKAITEAIVGADAISGLRKYNFTKGFFGTNGVHPDAGYTTPDIAEAMVKEKAMEQCRECFVLADATKINQISSVTFSAFEDAKLLTIGIADEKYKKYKNVMEVEA</sequence>
<dbReference type="InterPro" id="IPR014036">
    <property type="entry name" value="DeoR-like_C"/>
</dbReference>